<dbReference type="Proteomes" id="UP000007963">
    <property type="component" value="Unassembled WGS sequence"/>
</dbReference>
<dbReference type="OrthoDB" id="426133at2759"/>
<dbReference type="InterPro" id="IPR037461">
    <property type="entry name" value="CtCE2-like_dom"/>
</dbReference>
<evidence type="ECO:0000313" key="3">
    <source>
        <dbReference type="Proteomes" id="UP000007963"/>
    </source>
</evidence>
<dbReference type="PANTHER" id="PTHR37834">
    <property type="entry name" value="GDSL-LIKE LIPASE/ACYLHYDROLASE DOMAIN PROTEIN (AFU_ORTHOLOGUE AFUA_2G00620)"/>
    <property type="match status" value="1"/>
</dbReference>
<protein>
    <recommendedName>
        <fullName evidence="1">SGNH hydrolase-type esterase domain-containing protein</fullName>
    </recommendedName>
</protein>
<evidence type="ECO:0000313" key="2">
    <source>
        <dbReference type="EMBL" id="EAU37092.1"/>
    </source>
</evidence>
<dbReference type="CDD" id="cd01831">
    <property type="entry name" value="Endoglucanase_E_like"/>
    <property type="match status" value="1"/>
</dbReference>
<sequence length="323" mass="35995">MCRLAVNFGPHTSENVLVAYRIGGLDWEFSNVTANATYQFVGPWTTALNTTQNSDTKAFEMRVQIGGIFVHKDAQLVKPPEFNKTVEIIGDSLAAGQYATYEGLASWAFNFAAGLGNVEYSITAYPGICLVDQKCYGGTARGMTHQWLQIPDVGARANATYGNRSVPWDPTARRAADLVVINLGTNDSRDPNNIPGGEFYNAYVGLVDEIHRVWPATQIILMGLWGEFEATGNTYVQKPLYVSDIQRVYQHFEGHGFVHYFDTKGILQHNDIAPRDHPTDVGHLKIASHLLQWVKIKLGWELGATGPEVQHDTLYWNNEEAYK</sequence>
<gene>
    <name evidence="2" type="ORF">ATEG_02130</name>
</gene>
<dbReference type="HOGENOM" id="CLU_038116_0_0_1"/>
<dbReference type="AlphaFoldDB" id="Q0CW04"/>
<dbReference type="InterPro" id="IPR036514">
    <property type="entry name" value="SGNH_hydro_sf"/>
</dbReference>
<dbReference type="EMBL" id="CH476596">
    <property type="protein sequence ID" value="EAU37092.1"/>
    <property type="molecule type" value="Genomic_DNA"/>
</dbReference>
<organism evidence="2 3">
    <name type="scientific">Aspergillus terreus (strain NIH 2624 / FGSC A1156)</name>
    <dbReference type="NCBI Taxonomy" id="341663"/>
    <lineage>
        <taxon>Eukaryota</taxon>
        <taxon>Fungi</taxon>
        <taxon>Dikarya</taxon>
        <taxon>Ascomycota</taxon>
        <taxon>Pezizomycotina</taxon>
        <taxon>Eurotiomycetes</taxon>
        <taxon>Eurotiomycetidae</taxon>
        <taxon>Eurotiales</taxon>
        <taxon>Aspergillaceae</taxon>
        <taxon>Aspergillus</taxon>
        <taxon>Aspergillus subgen. Circumdati</taxon>
    </lineage>
</organism>
<dbReference type="OMA" id="DIAPRDH"/>
<dbReference type="InterPro" id="IPR013830">
    <property type="entry name" value="SGNH_hydro"/>
</dbReference>
<name>Q0CW04_ASPTN</name>
<dbReference type="InterPro" id="IPR052762">
    <property type="entry name" value="PCW_deacetylase/CE"/>
</dbReference>
<evidence type="ECO:0000259" key="1">
    <source>
        <dbReference type="Pfam" id="PF13472"/>
    </source>
</evidence>
<dbReference type="Gene3D" id="3.40.50.1110">
    <property type="entry name" value="SGNH hydrolase"/>
    <property type="match status" value="1"/>
</dbReference>
<proteinExistence type="predicted"/>
<dbReference type="Pfam" id="PF13472">
    <property type="entry name" value="Lipase_GDSL_2"/>
    <property type="match status" value="1"/>
</dbReference>
<feature type="domain" description="SGNH hydrolase-type esterase" evidence="1">
    <location>
        <begin position="89"/>
        <end position="283"/>
    </location>
</feature>
<dbReference type="VEuPathDB" id="FungiDB:ATEG_02130"/>
<accession>Q0CW04</accession>
<dbReference type="RefSeq" id="XP_001211308.1">
    <property type="nucleotide sequence ID" value="XM_001211308.1"/>
</dbReference>
<dbReference type="eggNOG" id="ENOG502QUVW">
    <property type="taxonomic scope" value="Eukaryota"/>
</dbReference>
<dbReference type="GO" id="GO:0052689">
    <property type="term" value="F:carboxylic ester hydrolase activity"/>
    <property type="evidence" value="ECO:0007669"/>
    <property type="project" value="InterPro"/>
</dbReference>
<dbReference type="SUPFAM" id="SSF52266">
    <property type="entry name" value="SGNH hydrolase"/>
    <property type="match status" value="1"/>
</dbReference>
<dbReference type="GeneID" id="4317170"/>
<reference evidence="3" key="1">
    <citation type="submission" date="2005-09" db="EMBL/GenBank/DDBJ databases">
        <title>Annotation of the Aspergillus terreus NIH2624 genome.</title>
        <authorList>
            <person name="Birren B.W."/>
            <person name="Lander E.S."/>
            <person name="Galagan J.E."/>
            <person name="Nusbaum C."/>
            <person name="Devon K."/>
            <person name="Henn M."/>
            <person name="Ma L.-J."/>
            <person name="Jaffe D.B."/>
            <person name="Butler J."/>
            <person name="Alvarez P."/>
            <person name="Gnerre S."/>
            <person name="Grabherr M."/>
            <person name="Kleber M."/>
            <person name="Mauceli E.W."/>
            <person name="Brockman W."/>
            <person name="Rounsley S."/>
            <person name="Young S.K."/>
            <person name="LaButti K."/>
            <person name="Pushparaj V."/>
            <person name="DeCaprio D."/>
            <person name="Crawford M."/>
            <person name="Koehrsen M."/>
            <person name="Engels R."/>
            <person name="Montgomery P."/>
            <person name="Pearson M."/>
            <person name="Howarth C."/>
            <person name="Larson L."/>
            <person name="Luoma S."/>
            <person name="White J."/>
            <person name="Alvarado L."/>
            <person name="Kodira C.D."/>
            <person name="Zeng Q."/>
            <person name="Oleary S."/>
            <person name="Yandava C."/>
            <person name="Denning D.W."/>
            <person name="Nierman W.C."/>
            <person name="Milne T."/>
            <person name="Madden K."/>
        </authorList>
    </citation>
    <scope>NUCLEOTIDE SEQUENCE [LARGE SCALE GENOMIC DNA]</scope>
    <source>
        <strain evidence="3">NIH 2624 / FGSC A1156</strain>
    </source>
</reference>
<dbReference type="PANTHER" id="PTHR37834:SF2">
    <property type="entry name" value="ESTERASE, SGNH HYDROLASE-TYPE"/>
    <property type="match status" value="1"/>
</dbReference>